<reference evidence="1" key="2">
    <citation type="journal article" date="2015" name="Fish Shellfish Immunol.">
        <title>Early steps in the European eel (Anguilla anguilla)-Vibrio vulnificus interaction in the gills: Role of the RtxA13 toxin.</title>
        <authorList>
            <person name="Callol A."/>
            <person name="Pajuelo D."/>
            <person name="Ebbesson L."/>
            <person name="Teles M."/>
            <person name="MacKenzie S."/>
            <person name="Amaro C."/>
        </authorList>
    </citation>
    <scope>NUCLEOTIDE SEQUENCE</scope>
</reference>
<evidence type="ECO:0000313" key="1">
    <source>
        <dbReference type="EMBL" id="JAH58409.1"/>
    </source>
</evidence>
<organism evidence="1">
    <name type="scientific">Anguilla anguilla</name>
    <name type="common">European freshwater eel</name>
    <name type="synonym">Muraena anguilla</name>
    <dbReference type="NCBI Taxonomy" id="7936"/>
    <lineage>
        <taxon>Eukaryota</taxon>
        <taxon>Metazoa</taxon>
        <taxon>Chordata</taxon>
        <taxon>Craniata</taxon>
        <taxon>Vertebrata</taxon>
        <taxon>Euteleostomi</taxon>
        <taxon>Actinopterygii</taxon>
        <taxon>Neopterygii</taxon>
        <taxon>Teleostei</taxon>
        <taxon>Anguilliformes</taxon>
        <taxon>Anguillidae</taxon>
        <taxon>Anguilla</taxon>
    </lineage>
</organism>
<reference evidence="1" key="1">
    <citation type="submission" date="2014-11" db="EMBL/GenBank/DDBJ databases">
        <authorList>
            <person name="Amaro Gonzalez C."/>
        </authorList>
    </citation>
    <scope>NUCLEOTIDE SEQUENCE</scope>
</reference>
<dbReference type="EMBL" id="GBXM01050168">
    <property type="protein sequence ID" value="JAH58409.1"/>
    <property type="molecule type" value="Transcribed_RNA"/>
</dbReference>
<protein>
    <submittedName>
        <fullName evidence="1">Uncharacterized protein</fullName>
    </submittedName>
</protein>
<proteinExistence type="predicted"/>
<sequence length="33" mass="4001">MTLMIWMMTEVQNMKKVYSQFVILEKAFSKDTK</sequence>
<name>A0A0E9TXL6_ANGAN</name>
<accession>A0A0E9TXL6</accession>
<dbReference type="AlphaFoldDB" id="A0A0E9TXL6"/>